<accession>A0AAI9SS94</accession>
<protein>
    <submittedName>
        <fullName evidence="11">REH1</fullName>
    </submittedName>
</protein>
<evidence type="ECO:0000313" key="12">
    <source>
        <dbReference type="Proteomes" id="UP001202479"/>
    </source>
</evidence>
<feature type="region of interest" description="Disordered" evidence="9">
    <location>
        <begin position="89"/>
        <end position="110"/>
    </location>
</feature>
<evidence type="ECO:0000256" key="9">
    <source>
        <dbReference type="SAM" id="MobiDB-lite"/>
    </source>
</evidence>
<reference evidence="11" key="1">
    <citation type="journal article" date="2022" name="DNA Res.">
        <title>Genome analysis of five recently described species of the CUG-Ser clade uncovers Candida theae as a new hybrid lineage with pathogenic potential in the Candida parapsilosis species complex.</title>
        <authorList>
            <person name="Mixao V."/>
            <person name="Del Olmo V."/>
            <person name="Hegedusova E."/>
            <person name="Saus E."/>
            <person name="Pryszcz L."/>
            <person name="Cillingova A."/>
            <person name="Nosek J."/>
            <person name="Gabaldon T."/>
        </authorList>
    </citation>
    <scope>NUCLEOTIDE SEQUENCE</scope>
    <source>
        <strain evidence="11">CBS 10844</strain>
    </source>
</reference>
<proteinExistence type="inferred from homology"/>
<dbReference type="Proteomes" id="UP001202479">
    <property type="component" value="Unassembled WGS sequence"/>
</dbReference>
<sequence>MSFLPSGSNPETSSFTCNTCNIRFIDAEFQRQHMKTDWHRYNLKRRVAQLPSITSDVFAEKVLCKDINPNENNENEDEHGFCVAKRKKKNNSKRILPHSGQLSQDSRGRFRMRQSAATVATSEMKDYRERSASPAHSVSSELSQFSLNEIPHGFVELESVHTGSELDYVESSDFRDLDSDEEEISAVASNDMGEEEEVEVEEEGEEGEDDAQAISITSCFYCGANNYEIENNIKHMFKRHGLYIPERSYLVNVEGLLVFLRDMVSNHKCLVCDFQGRNIESLRQHIYGKGHCKIPYETKEQKLAICEFYNFDIGSKEPSRRVRGGGDGKGKGVSFKEELTSSEEITEIDKNSSAELDSANDLRNGITNNYTSVQIDPSGVELTTPVGSRIGHRSMQRYYRQNIALSVVLNEEGRRTQALVDRRFAPGLSMKQTTKQEKEVRRLEHKLENEYTRKMKNKKINYQRYFRDEILGT</sequence>
<dbReference type="SUPFAM" id="SSF57667">
    <property type="entry name" value="beta-beta-alpha zinc fingers"/>
    <property type="match status" value="1"/>
</dbReference>
<keyword evidence="4" id="KW-0479">Metal-binding</keyword>
<evidence type="ECO:0000259" key="10">
    <source>
        <dbReference type="PROSITE" id="PS00028"/>
    </source>
</evidence>
<keyword evidence="12" id="KW-1185">Reference proteome</keyword>
<dbReference type="GO" id="GO:0030687">
    <property type="term" value="C:preribosome, large subunit precursor"/>
    <property type="evidence" value="ECO:0007669"/>
    <property type="project" value="TreeGrafter"/>
</dbReference>
<dbReference type="Gene3D" id="3.30.160.60">
    <property type="entry name" value="Classic Zinc Finger"/>
    <property type="match status" value="1"/>
</dbReference>
<comment type="caution">
    <text evidence="11">The sequence shown here is derived from an EMBL/GenBank/DDBJ whole genome shotgun (WGS) entry which is preliminary data.</text>
</comment>
<evidence type="ECO:0000256" key="5">
    <source>
        <dbReference type="ARBA" id="ARBA00022737"/>
    </source>
</evidence>
<comment type="subcellular location">
    <subcellularLocation>
        <location evidence="1">Cytoplasm</location>
    </subcellularLocation>
</comment>
<dbReference type="InterPro" id="IPR013087">
    <property type="entry name" value="Znf_C2H2_type"/>
</dbReference>
<dbReference type="EMBL" id="JAHUZD010000150">
    <property type="protein sequence ID" value="KAI3402325.2"/>
    <property type="molecule type" value="Genomic_DNA"/>
</dbReference>
<comment type="similarity">
    <text evidence="8">Belongs to the REI1 family.</text>
</comment>
<evidence type="ECO:0000256" key="4">
    <source>
        <dbReference type="ARBA" id="ARBA00022723"/>
    </source>
</evidence>
<dbReference type="SMART" id="SM00355">
    <property type="entry name" value="ZnF_C2H2"/>
    <property type="match status" value="3"/>
</dbReference>
<keyword evidence="2" id="KW-0963">Cytoplasm</keyword>
<dbReference type="InterPro" id="IPR040025">
    <property type="entry name" value="Znf622/Rei1/Reh1"/>
</dbReference>
<feature type="domain" description="C2H2-type" evidence="10">
    <location>
        <begin position="17"/>
        <end position="39"/>
    </location>
</feature>
<evidence type="ECO:0000313" key="11">
    <source>
        <dbReference type="EMBL" id="KAI3402325.2"/>
    </source>
</evidence>
<evidence type="ECO:0000256" key="7">
    <source>
        <dbReference type="ARBA" id="ARBA00022833"/>
    </source>
</evidence>
<dbReference type="GeneID" id="73382508"/>
<evidence type="ECO:0000256" key="1">
    <source>
        <dbReference type="ARBA" id="ARBA00004496"/>
    </source>
</evidence>
<dbReference type="PANTHER" id="PTHR13182:SF8">
    <property type="entry name" value="CYTOPLASMIC 60S SUBUNIT BIOGENESIS FACTOR ZNF622"/>
    <property type="match status" value="1"/>
</dbReference>
<dbReference type="InterPro" id="IPR003604">
    <property type="entry name" value="Matrin/U1-like-C_Znf_C2H2"/>
</dbReference>
<keyword evidence="6" id="KW-0863">Zinc-finger</keyword>
<dbReference type="SMART" id="SM00451">
    <property type="entry name" value="ZnF_U1"/>
    <property type="match status" value="1"/>
</dbReference>
<dbReference type="GO" id="GO:0042273">
    <property type="term" value="P:ribosomal large subunit biogenesis"/>
    <property type="evidence" value="ECO:0007669"/>
    <property type="project" value="TreeGrafter"/>
</dbReference>
<organism evidence="11 12">
    <name type="scientific">Candida oxycetoniae</name>
    <dbReference type="NCBI Taxonomy" id="497107"/>
    <lineage>
        <taxon>Eukaryota</taxon>
        <taxon>Fungi</taxon>
        <taxon>Dikarya</taxon>
        <taxon>Ascomycota</taxon>
        <taxon>Saccharomycotina</taxon>
        <taxon>Pichiomycetes</taxon>
        <taxon>Debaryomycetaceae</taxon>
        <taxon>Candida/Lodderomyces clade</taxon>
        <taxon>Candida</taxon>
    </lineage>
</organism>
<feature type="region of interest" description="Disordered" evidence="9">
    <location>
        <begin position="176"/>
        <end position="208"/>
    </location>
</feature>
<dbReference type="GO" id="GO:0003676">
    <property type="term" value="F:nucleic acid binding"/>
    <property type="evidence" value="ECO:0007669"/>
    <property type="project" value="InterPro"/>
</dbReference>
<evidence type="ECO:0000256" key="2">
    <source>
        <dbReference type="ARBA" id="ARBA00022490"/>
    </source>
</evidence>
<dbReference type="GO" id="GO:0008270">
    <property type="term" value="F:zinc ion binding"/>
    <property type="evidence" value="ECO:0007669"/>
    <property type="project" value="UniProtKB-KW"/>
</dbReference>
<dbReference type="PANTHER" id="PTHR13182">
    <property type="entry name" value="ZINC FINGER PROTEIN 622"/>
    <property type="match status" value="1"/>
</dbReference>
<evidence type="ECO:0000256" key="6">
    <source>
        <dbReference type="ARBA" id="ARBA00022771"/>
    </source>
</evidence>
<dbReference type="InterPro" id="IPR041661">
    <property type="entry name" value="ZN622/Rei1/Reh1_Znf-C2H2"/>
</dbReference>
<keyword evidence="5" id="KW-0677">Repeat</keyword>
<evidence type="ECO:0000256" key="3">
    <source>
        <dbReference type="ARBA" id="ARBA00022517"/>
    </source>
</evidence>
<dbReference type="PROSITE" id="PS00028">
    <property type="entry name" value="ZINC_FINGER_C2H2_1"/>
    <property type="match status" value="1"/>
</dbReference>
<dbReference type="InterPro" id="IPR036236">
    <property type="entry name" value="Znf_C2H2_sf"/>
</dbReference>
<feature type="compositionally biased region" description="Acidic residues" evidence="9">
    <location>
        <begin position="192"/>
        <end position="208"/>
    </location>
</feature>
<keyword evidence="3" id="KW-0690">Ribosome biogenesis</keyword>
<name>A0AAI9SS94_9ASCO</name>
<dbReference type="RefSeq" id="XP_049178074.1">
    <property type="nucleotide sequence ID" value="XM_049326382.1"/>
</dbReference>
<keyword evidence="7" id="KW-0862">Zinc</keyword>
<dbReference type="GO" id="GO:0005737">
    <property type="term" value="C:cytoplasm"/>
    <property type="evidence" value="ECO:0007669"/>
    <property type="project" value="UniProtKB-SubCell"/>
</dbReference>
<gene>
    <name evidence="11" type="ORF">KGF56_004895</name>
</gene>
<dbReference type="AlphaFoldDB" id="A0AAI9SS94"/>
<dbReference type="Pfam" id="PF12756">
    <property type="entry name" value="zf-C2H2_2"/>
    <property type="match status" value="1"/>
</dbReference>
<evidence type="ECO:0000256" key="8">
    <source>
        <dbReference type="ARBA" id="ARBA00034126"/>
    </source>
</evidence>